<feature type="transmembrane region" description="Helical" evidence="1">
    <location>
        <begin position="50"/>
        <end position="67"/>
    </location>
</feature>
<accession>A0A7Y8C585</accession>
<dbReference type="EMBL" id="JACAQB010000024">
    <property type="protein sequence ID" value="NWB99574.1"/>
    <property type="molecule type" value="Genomic_DNA"/>
</dbReference>
<evidence type="ECO:0000313" key="3">
    <source>
        <dbReference type="EMBL" id="NWB99574.1"/>
    </source>
</evidence>
<organism evidence="3 4">
    <name type="scientific">Pseudomonas gingeri</name>
    <dbReference type="NCBI Taxonomy" id="117681"/>
    <lineage>
        <taxon>Bacteria</taxon>
        <taxon>Pseudomonadati</taxon>
        <taxon>Pseudomonadota</taxon>
        <taxon>Gammaproteobacteria</taxon>
        <taxon>Pseudomonadales</taxon>
        <taxon>Pseudomonadaceae</taxon>
        <taxon>Pseudomonas</taxon>
    </lineage>
</organism>
<dbReference type="AlphaFoldDB" id="A0A7Y8C585"/>
<feature type="domain" description="Prepilin type IV endopeptidase peptidase" evidence="2">
    <location>
        <begin position="55"/>
        <end position="94"/>
    </location>
</feature>
<name>A0A7Y8C585_9PSED</name>
<gene>
    <name evidence="3" type="ORF">HX882_27180</name>
</gene>
<keyword evidence="1" id="KW-1133">Transmembrane helix</keyword>
<dbReference type="Pfam" id="PF01478">
    <property type="entry name" value="Peptidase_A24"/>
    <property type="match status" value="1"/>
</dbReference>
<evidence type="ECO:0000259" key="2">
    <source>
        <dbReference type="Pfam" id="PF01478"/>
    </source>
</evidence>
<comment type="caution">
    <text evidence="3">The sequence shown here is derived from an EMBL/GenBank/DDBJ whole genome shotgun (WGS) entry which is preliminary data.</text>
</comment>
<dbReference type="GO" id="GO:0004190">
    <property type="term" value="F:aspartic-type endopeptidase activity"/>
    <property type="evidence" value="ECO:0007669"/>
    <property type="project" value="InterPro"/>
</dbReference>
<dbReference type="GO" id="GO:0016020">
    <property type="term" value="C:membrane"/>
    <property type="evidence" value="ECO:0007669"/>
    <property type="project" value="InterPro"/>
</dbReference>
<proteinExistence type="predicted"/>
<evidence type="ECO:0000256" key="1">
    <source>
        <dbReference type="SAM" id="Phobius"/>
    </source>
</evidence>
<keyword evidence="1" id="KW-0812">Transmembrane</keyword>
<evidence type="ECO:0000313" key="4">
    <source>
        <dbReference type="Proteomes" id="UP000539985"/>
    </source>
</evidence>
<reference evidence="3 4" key="1">
    <citation type="submission" date="2020-04" db="EMBL/GenBank/DDBJ databases">
        <title>Molecular characterization of pseudomonads from Agaricus bisporus reveal novel blotch 2 pathogens in Western Europe.</title>
        <authorList>
            <person name="Taparia T."/>
            <person name="Krijger M."/>
            <person name="Haynes E."/>
            <person name="Elpinstone J.G."/>
            <person name="Noble R."/>
            <person name="Van Der Wolf J."/>
        </authorList>
    </citation>
    <scope>NUCLEOTIDE SEQUENCE [LARGE SCALE GENOMIC DNA]</scope>
    <source>
        <strain evidence="3 4">H7001</strain>
    </source>
</reference>
<feature type="transmembrane region" description="Helical" evidence="1">
    <location>
        <begin position="79"/>
        <end position="100"/>
    </location>
</feature>
<sequence length="110" mass="11968">MLGQESPTEHRPRSSLSLLPDQINVRFSMTLLVMGGFSSWAALYYGVGPSGLAALVLAGGLLALSLIDLDHQLLPDVLVWPLLWLGLIVNSFELFTTLSMPCGESWVAKR</sequence>
<keyword evidence="1" id="KW-0472">Membrane</keyword>
<dbReference type="InterPro" id="IPR000045">
    <property type="entry name" value="Prepilin_IV_endopep_pep"/>
</dbReference>
<protein>
    <submittedName>
        <fullName evidence="3">Prepilin peptidase</fullName>
    </submittedName>
</protein>
<dbReference type="Proteomes" id="UP000539985">
    <property type="component" value="Unassembled WGS sequence"/>
</dbReference>